<reference evidence="3" key="1">
    <citation type="journal article" date="2014" name="Int. J. Syst. Evol. Microbiol.">
        <title>Complete genome sequence of Corynebacterium casei LMG S-19264T (=DSM 44701T), isolated from a smear-ripened cheese.</title>
        <authorList>
            <consortium name="US DOE Joint Genome Institute (JGI-PGF)"/>
            <person name="Walter F."/>
            <person name="Albersmeier A."/>
            <person name="Kalinowski J."/>
            <person name="Ruckert C."/>
        </authorList>
    </citation>
    <scope>NUCLEOTIDE SEQUENCE</scope>
    <source>
        <strain evidence="3">CGMCC 4.7430</strain>
    </source>
</reference>
<feature type="transmembrane region" description="Helical" evidence="1">
    <location>
        <begin position="32"/>
        <end position="49"/>
    </location>
</feature>
<name>A0A918E4H1_9ACTN</name>
<comment type="caution">
    <text evidence="3">The sequence shown here is derived from an EMBL/GenBank/DDBJ whole genome shotgun (WGS) entry which is preliminary data.</text>
</comment>
<dbReference type="EMBL" id="BMNK01000003">
    <property type="protein sequence ID" value="GGP05838.1"/>
    <property type="molecule type" value="Genomic_DNA"/>
</dbReference>
<organism evidence="3 4">
    <name type="scientific">Nonomuraea glycinis</name>
    <dbReference type="NCBI Taxonomy" id="2047744"/>
    <lineage>
        <taxon>Bacteria</taxon>
        <taxon>Bacillati</taxon>
        <taxon>Actinomycetota</taxon>
        <taxon>Actinomycetes</taxon>
        <taxon>Streptosporangiales</taxon>
        <taxon>Streptosporangiaceae</taxon>
        <taxon>Nonomuraea</taxon>
    </lineage>
</organism>
<dbReference type="Proteomes" id="UP000660745">
    <property type="component" value="Unassembled WGS sequence"/>
</dbReference>
<evidence type="ECO:0000313" key="3">
    <source>
        <dbReference type="EMBL" id="GGP05838.1"/>
    </source>
</evidence>
<evidence type="ECO:0000313" key="4">
    <source>
        <dbReference type="Proteomes" id="UP000660745"/>
    </source>
</evidence>
<dbReference type="InterPro" id="IPR045985">
    <property type="entry name" value="DUF5941"/>
</dbReference>
<keyword evidence="1" id="KW-1133">Transmembrane helix</keyword>
<keyword evidence="1" id="KW-0812">Transmembrane</keyword>
<accession>A0A918E4H1</accession>
<sequence>MIPVPGSKVVAYRDDGPLSRGMGMLVAGQLPPLPPLIAGAFVTGVLLLIGVAGTDGVAVFAPAVTLLLAGPGSSHPHDGRLDWLSPPILRVIEYTFVAACGFAHGVPPLLIFILLGAIVFHHYDLVYRLRQNVYPPPWLASLGLGWEGRSIVVGLAVLVGWTGGGFALLALYLWGVFGWESLTCWLVAPPSRVEEALAETQD</sequence>
<proteinExistence type="predicted"/>
<dbReference type="Pfam" id="PF19365">
    <property type="entry name" value="DUF5941"/>
    <property type="match status" value="1"/>
</dbReference>
<evidence type="ECO:0000259" key="2">
    <source>
        <dbReference type="Pfam" id="PF19365"/>
    </source>
</evidence>
<feature type="transmembrane region" description="Helical" evidence="1">
    <location>
        <begin position="94"/>
        <end position="120"/>
    </location>
</feature>
<dbReference type="AlphaFoldDB" id="A0A918E4H1"/>
<keyword evidence="4" id="KW-1185">Reference proteome</keyword>
<evidence type="ECO:0000256" key="1">
    <source>
        <dbReference type="SAM" id="Phobius"/>
    </source>
</evidence>
<feature type="transmembrane region" description="Helical" evidence="1">
    <location>
        <begin position="151"/>
        <end position="174"/>
    </location>
</feature>
<keyword evidence="1" id="KW-0472">Membrane</keyword>
<protein>
    <recommendedName>
        <fullName evidence="2">DUF5941 domain-containing protein</fullName>
    </recommendedName>
</protein>
<feature type="domain" description="DUF5941" evidence="2">
    <location>
        <begin position="11"/>
        <end position="194"/>
    </location>
</feature>
<gene>
    <name evidence="3" type="ORF">GCM10012278_26990</name>
</gene>
<reference evidence="3" key="2">
    <citation type="submission" date="2020-09" db="EMBL/GenBank/DDBJ databases">
        <authorList>
            <person name="Sun Q."/>
            <person name="Zhou Y."/>
        </authorList>
    </citation>
    <scope>NUCLEOTIDE SEQUENCE</scope>
    <source>
        <strain evidence="3">CGMCC 4.7430</strain>
    </source>
</reference>